<name>E6WPD5_PSEUU</name>
<proteinExistence type="predicted"/>
<dbReference type="AlphaFoldDB" id="E6WPD5"/>
<keyword evidence="1" id="KW-0812">Transmembrane</keyword>
<sequence>MSNWSPTPAAAPRHLQSADAPESGLEKALRYWFATGLLGVCLVPALRGSSEWIGWLPLWLVGMPLAAWWALHRFRLPAAAPALARRLRQMRPRAQARRRGTRRLAGFGRRAVA</sequence>
<keyword evidence="1" id="KW-0472">Membrane</keyword>
<reference evidence="2 3" key="1">
    <citation type="submission" date="2011-01" db="EMBL/GenBank/DDBJ databases">
        <title>Complete sequence of Pseudoxanthomonas suwonensis 11-1.</title>
        <authorList>
            <consortium name="US DOE Joint Genome Institute"/>
            <person name="Lucas S."/>
            <person name="Copeland A."/>
            <person name="Lapidus A."/>
            <person name="Cheng J.-F."/>
            <person name="Goodwin L."/>
            <person name="Pitluck S."/>
            <person name="Teshima H."/>
            <person name="Detter J.C."/>
            <person name="Han C."/>
            <person name="Tapia R."/>
            <person name="Land M."/>
            <person name="Hauser L."/>
            <person name="Kyrpides N."/>
            <person name="Ivanova N."/>
            <person name="Ovchinnikova G."/>
            <person name="Siebers A.K."/>
            <person name="Allgaier M."/>
            <person name="Thelen M.P."/>
            <person name="Hugenholtz P."/>
            <person name="Gladden J."/>
            <person name="Woyke T."/>
        </authorList>
    </citation>
    <scope>NUCLEOTIDE SEQUENCE [LARGE SCALE GENOMIC DNA]</scope>
    <source>
        <strain evidence="3">11-1</strain>
    </source>
</reference>
<dbReference type="HOGENOM" id="CLU_159384_0_0_6"/>
<gene>
    <name evidence="2" type="ordered locus">Psesu_0246</name>
</gene>
<dbReference type="KEGG" id="psu:Psesu_0246"/>
<keyword evidence="1" id="KW-1133">Transmembrane helix</keyword>
<keyword evidence="3" id="KW-1185">Reference proteome</keyword>
<evidence type="ECO:0000313" key="3">
    <source>
        <dbReference type="Proteomes" id="UP000008632"/>
    </source>
</evidence>
<feature type="transmembrane region" description="Helical" evidence="1">
    <location>
        <begin position="52"/>
        <end position="71"/>
    </location>
</feature>
<dbReference type="Proteomes" id="UP000008632">
    <property type="component" value="Chromosome"/>
</dbReference>
<dbReference type="RefSeq" id="WP_013533938.1">
    <property type="nucleotide sequence ID" value="NC_014924.1"/>
</dbReference>
<dbReference type="eggNOG" id="ENOG5031H19">
    <property type="taxonomic scope" value="Bacteria"/>
</dbReference>
<evidence type="ECO:0000256" key="1">
    <source>
        <dbReference type="SAM" id="Phobius"/>
    </source>
</evidence>
<protein>
    <recommendedName>
        <fullName evidence="4">Transmembrane protein</fullName>
    </recommendedName>
</protein>
<feature type="transmembrane region" description="Helical" evidence="1">
    <location>
        <begin position="29"/>
        <end position="46"/>
    </location>
</feature>
<dbReference type="EMBL" id="CP002446">
    <property type="protein sequence ID" value="ADV26108.1"/>
    <property type="molecule type" value="Genomic_DNA"/>
</dbReference>
<organism evidence="2 3">
    <name type="scientific">Pseudoxanthomonas suwonensis (strain 11-1)</name>
    <dbReference type="NCBI Taxonomy" id="743721"/>
    <lineage>
        <taxon>Bacteria</taxon>
        <taxon>Pseudomonadati</taxon>
        <taxon>Pseudomonadota</taxon>
        <taxon>Gammaproteobacteria</taxon>
        <taxon>Lysobacterales</taxon>
        <taxon>Lysobacteraceae</taxon>
        <taxon>Pseudoxanthomonas</taxon>
    </lineage>
</organism>
<evidence type="ECO:0000313" key="2">
    <source>
        <dbReference type="EMBL" id="ADV26108.1"/>
    </source>
</evidence>
<evidence type="ECO:0008006" key="4">
    <source>
        <dbReference type="Google" id="ProtNLM"/>
    </source>
</evidence>
<accession>E6WPD5</accession>